<dbReference type="SUPFAM" id="SSF63411">
    <property type="entry name" value="LuxS/MPP-like metallohydrolase"/>
    <property type="match status" value="4"/>
</dbReference>
<dbReference type="GO" id="GO:0046872">
    <property type="term" value="F:metal ion binding"/>
    <property type="evidence" value="ECO:0007669"/>
    <property type="project" value="InterPro"/>
</dbReference>
<dbReference type="EMBL" id="NCKV01002396">
    <property type="protein sequence ID" value="RWS26897.1"/>
    <property type="molecule type" value="Genomic_DNA"/>
</dbReference>
<accession>A0A443SH86</accession>
<dbReference type="AlphaFoldDB" id="A0A443SH86"/>
<dbReference type="Gene3D" id="3.30.830.10">
    <property type="entry name" value="Metalloenzyme, LuxS/M16 peptidase-like"/>
    <property type="match status" value="4"/>
</dbReference>
<gene>
    <name evidence="3" type="ORF">B4U80_11389</name>
</gene>
<name>A0A443SH86_9ACAR</name>
<dbReference type="PANTHER" id="PTHR43016">
    <property type="entry name" value="PRESEQUENCE PROTEASE"/>
    <property type="match status" value="1"/>
</dbReference>
<evidence type="ECO:0000259" key="2">
    <source>
        <dbReference type="Pfam" id="PF05193"/>
    </source>
</evidence>
<dbReference type="VEuPathDB" id="VectorBase:LDEU005144"/>
<dbReference type="FunFam" id="3.30.830.10:FF:000015">
    <property type="entry name" value="Putative zinc metalloprotease"/>
    <property type="match status" value="1"/>
</dbReference>
<evidence type="ECO:0000313" key="3">
    <source>
        <dbReference type="EMBL" id="RWS26897.1"/>
    </source>
</evidence>
<organism evidence="3 4">
    <name type="scientific">Leptotrombidium deliense</name>
    <dbReference type="NCBI Taxonomy" id="299467"/>
    <lineage>
        <taxon>Eukaryota</taxon>
        <taxon>Metazoa</taxon>
        <taxon>Ecdysozoa</taxon>
        <taxon>Arthropoda</taxon>
        <taxon>Chelicerata</taxon>
        <taxon>Arachnida</taxon>
        <taxon>Acari</taxon>
        <taxon>Acariformes</taxon>
        <taxon>Trombidiformes</taxon>
        <taxon>Prostigmata</taxon>
        <taxon>Anystina</taxon>
        <taxon>Parasitengona</taxon>
        <taxon>Trombiculoidea</taxon>
        <taxon>Trombiculidae</taxon>
        <taxon>Leptotrombidium</taxon>
    </lineage>
</organism>
<proteinExistence type="predicted"/>
<dbReference type="Proteomes" id="UP000288716">
    <property type="component" value="Unassembled WGS sequence"/>
</dbReference>
<dbReference type="PANTHER" id="PTHR43016:SF16">
    <property type="entry name" value="METALLOPROTEASE, PUTATIVE (AFU_ORTHOLOGUE AFUA_4G07610)-RELATED"/>
    <property type="match status" value="1"/>
</dbReference>
<dbReference type="Pfam" id="PF00675">
    <property type="entry name" value="Peptidase_M16"/>
    <property type="match status" value="1"/>
</dbReference>
<reference evidence="3 4" key="1">
    <citation type="journal article" date="2018" name="Gigascience">
        <title>Genomes of trombidid mites reveal novel predicted allergens and laterally-transferred genes associated with secondary metabolism.</title>
        <authorList>
            <person name="Dong X."/>
            <person name="Chaisiri K."/>
            <person name="Xia D."/>
            <person name="Armstrong S.D."/>
            <person name="Fang Y."/>
            <person name="Donnelly M.J."/>
            <person name="Kadowaki T."/>
            <person name="McGarry J.W."/>
            <person name="Darby A.C."/>
            <person name="Makepeace B.L."/>
        </authorList>
    </citation>
    <scope>NUCLEOTIDE SEQUENCE [LARGE SCALE GENOMIC DNA]</scope>
    <source>
        <strain evidence="3">UoL-UT</strain>
    </source>
</reference>
<evidence type="ECO:0008006" key="5">
    <source>
        <dbReference type="Google" id="ProtNLM"/>
    </source>
</evidence>
<feature type="domain" description="Peptidase M16 N-terminal" evidence="1">
    <location>
        <begin position="48"/>
        <end position="137"/>
    </location>
</feature>
<protein>
    <recommendedName>
        <fullName evidence="5">Presequence protease, mitochondrial</fullName>
    </recommendedName>
</protein>
<dbReference type="InterPro" id="IPR007863">
    <property type="entry name" value="Peptidase_M16_C"/>
</dbReference>
<evidence type="ECO:0000259" key="1">
    <source>
        <dbReference type="Pfam" id="PF00675"/>
    </source>
</evidence>
<dbReference type="FunFam" id="3.30.830.10:FF:000031">
    <property type="entry name" value="Putative zinc metalloprotease"/>
    <property type="match status" value="1"/>
</dbReference>
<dbReference type="STRING" id="299467.A0A443SH86"/>
<comment type="caution">
    <text evidence="3">The sequence shown here is derived from an EMBL/GenBank/DDBJ whole genome shotgun (WGS) entry which is preliminary data.</text>
</comment>
<dbReference type="InterPro" id="IPR011249">
    <property type="entry name" value="Metalloenz_LuxS/M16"/>
</dbReference>
<dbReference type="OrthoDB" id="4953at2759"/>
<feature type="domain" description="Peptidase M16 C-terminal" evidence="2">
    <location>
        <begin position="194"/>
        <end position="371"/>
    </location>
</feature>
<keyword evidence="4" id="KW-1185">Reference proteome</keyword>
<dbReference type="InterPro" id="IPR011765">
    <property type="entry name" value="Pept_M16_N"/>
</dbReference>
<dbReference type="Pfam" id="PF05193">
    <property type="entry name" value="Peptidase_M16_C"/>
    <property type="match status" value="1"/>
</dbReference>
<sequence>MDVFESVLKFKADGDISIEKYESKKSGLQVVLANVDGPLVYGYISFATEAKNDDGLPHTLEHLVFMGSEEYPYKGVLDLLANSCLSSGTNAWTDTDHTCYTLCTAGEEGFFNLLPIYLDHLLNPLLTEQAFITEVHHVNGQGEDGGVVYCEMQGRENTSDSKCHLAMMRHMYPGDNGYKYETGGILKNLRESTTNQKCKAYHSYFYHPSNMCILIVGKIDPENAIQCIAKFESKYLEKKAGKKGNEDNFVRPWQTRVPPLTESCRKTVKFPSDTEDNGAVHIGWRGPSAVKNFHDIIILGVLMDYLTDTAVSPLQREFVQIDDPYCSNVYHSHAENSVSCFYFIFESVPVKKLSAIEGKLFEVLKKIIDGKEPINMKRMDTVIHRAKLNIINSCETSPQNIMASAVIGDFLYGTHVDDLKTRLSVIPLIESLYEKKENFWIKLLEKYFPNGKYVIIIGEPSTALLKEMTESEKKRIEEQKKRLGPDGLKEKEKLLTAAKQLKKPPKEMLNKFKRPSVEKLHFHKVLRITNYIKPDESVNSLFQRLTDIPFRFQVDNLQTNFVTFHVLMNTSTCLQPNSRLYLPLWTELVTQTVIEKKGVVIPYENIVAQLAEDTIRSEAFIGLDGGGASGLFSQMTTLFLKVEVDKFEKGVSWLHDILYNTRFTAERLNVIVKKLLNVIADSKREGYLITSSLSKSLNFSPQCNHWAVNLFRQRAFLRGIEKKLKQSPDAVVKELDELRHKITSFENLTIHVAINEKKLTSAFSGDPVASILDRFVPEKFKNSKINAGMKFTLCSNLLRNDEKLPKGVITGIGAVESSYLIQTVPSINSFSNADYPAVLTLVNYFSQCEGPLFRDVRGKGLAYGVDIHMSVVEGLMSLVIFKSVKAVEAYAKTAEIVSKHISGESAWNESLLESAKSSLTFALIQKERTVSKVSHESMLAYIKGVDVTYNRKLMKAVWAVTIDDLKKVAPNYLKPLFDPKVSKCVICCNPSKVAQFVEGMKKFGRQLEVIDLEKPNFLDADLLK</sequence>
<evidence type="ECO:0000313" key="4">
    <source>
        <dbReference type="Proteomes" id="UP000288716"/>
    </source>
</evidence>